<organism evidence="2 3">
    <name type="scientific">Liparis tanakae</name>
    <name type="common">Tanaka's snailfish</name>
    <dbReference type="NCBI Taxonomy" id="230148"/>
    <lineage>
        <taxon>Eukaryota</taxon>
        <taxon>Metazoa</taxon>
        <taxon>Chordata</taxon>
        <taxon>Craniata</taxon>
        <taxon>Vertebrata</taxon>
        <taxon>Euteleostomi</taxon>
        <taxon>Actinopterygii</taxon>
        <taxon>Neopterygii</taxon>
        <taxon>Teleostei</taxon>
        <taxon>Neoteleostei</taxon>
        <taxon>Acanthomorphata</taxon>
        <taxon>Eupercaria</taxon>
        <taxon>Perciformes</taxon>
        <taxon>Cottioidei</taxon>
        <taxon>Cottales</taxon>
        <taxon>Liparidae</taxon>
        <taxon>Liparis</taxon>
    </lineage>
</organism>
<protein>
    <submittedName>
        <fullName evidence="2">Uncharacterized protein</fullName>
    </submittedName>
</protein>
<dbReference type="EMBL" id="SRLO01000068">
    <property type="protein sequence ID" value="TNN79015.1"/>
    <property type="molecule type" value="Genomic_DNA"/>
</dbReference>
<comment type="caution">
    <text evidence="2">The sequence shown here is derived from an EMBL/GenBank/DDBJ whole genome shotgun (WGS) entry which is preliminary data.</text>
</comment>
<proteinExistence type="predicted"/>
<name>A0A4Z2IMC8_9TELE</name>
<dbReference type="AlphaFoldDB" id="A0A4Z2IMC8"/>
<feature type="region of interest" description="Disordered" evidence="1">
    <location>
        <begin position="68"/>
        <end position="88"/>
    </location>
</feature>
<dbReference type="Proteomes" id="UP000314294">
    <property type="component" value="Unassembled WGS sequence"/>
</dbReference>
<evidence type="ECO:0000313" key="3">
    <source>
        <dbReference type="Proteomes" id="UP000314294"/>
    </source>
</evidence>
<feature type="compositionally biased region" description="Basic residues" evidence="1">
    <location>
        <begin position="106"/>
        <end position="120"/>
    </location>
</feature>
<feature type="region of interest" description="Disordered" evidence="1">
    <location>
        <begin position="105"/>
        <end position="130"/>
    </location>
</feature>
<accession>A0A4Z2IMC8</accession>
<reference evidence="2 3" key="1">
    <citation type="submission" date="2019-03" db="EMBL/GenBank/DDBJ databases">
        <title>First draft genome of Liparis tanakae, snailfish: a comprehensive survey of snailfish specific genes.</title>
        <authorList>
            <person name="Kim W."/>
            <person name="Song I."/>
            <person name="Jeong J.-H."/>
            <person name="Kim D."/>
            <person name="Kim S."/>
            <person name="Ryu S."/>
            <person name="Song J.Y."/>
            <person name="Lee S.K."/>
        </authorList>
    </citation>
    <scope>NUCLEOTIDE SEQUENCE [LARGE SCALE GENOMIC DNA]</scope>
    <source>
        <tissue evidence="2">Muscle</tissue>
    </source>
</reference>
<evidence type="ECO:0000256" key="1">
    <source>
        <dbReference type="SAM" id="MobiDB-lite"/>
    </source>
</evidence>
<sequence>MSAYRLAERLQPARNGPFCLCRPEGAYVGMPPPPPPFIILTTASSSAQTQTGLGLRSHQSLLRAKSLGNKRHGKTADGGTASRRGGCRGGRHAGCLRLHIENNRKTTGKQHACTRHHHPTPGHTSRALEW</sequence>
<gene>
    <name evidence="2" type="ORF">EYF80_010694</name>
</gene>
<evidence type="ECO:0000313" key="2">
    <source>
        <dbReference type="EMBL" id="TNN79015.1"/>
    </source>
</evidence>
<keyword evidence="3" id="KW-1185">Reference proteome</keyword>